<dbReference type="Gene3D" id="3.30.160.60">
    <property type="entry name" value="Classic Zinc Finger"/>
    <property type="match status" value="5"/>
</dbReference>
<feature type="domain" description="C2H2-type" evidence="6">
    <location>
        <begin position="210"/>
        <end position="237"/>
    </location>
</feature>
<dbReference type="GO" id="GO:0000978">
    <property type="term" value="F:RNA polymerase II cis-regulatory region sequence-specific DNA binding"/>
    <property type="evidence" value="ECO:0007669"/>
    <property type="project" value="TreeGrafter"/>
</dbReference>
<dbReference type="PANTHER" id="PTHR19818:SF139">
    <property type="entry name" value="PAIR-RULE PROTEIN ODD-PAIRED"/>
    <property type="match status" value="1"/>
</dbReference>
<keyword evidence="1" id="KW-0479">Metal-binding</keyword>
<dbReference type="PROSITE" id="PS50157">
    <property type="entry name" value="ZINC_FINGER_C2H2_2"/>
    <property type="match status" value="7"/>
</dbReference>
<keyword evidence="3 5" id="KW-0863">Zinc-finger</keyword>
<dbReference type="Pfam" id="PF00096">
    <property type="entry name" value="zf-C2H2"/>
    <property type="match status" value="3"/>
</dbReference>
<reference evidence="7" key="2">
    <citation type="submission" date="2025-08" db="UniProtKB">
        <authorList>
            <consortium name="Ensembl"/>
        </authorList>
    </citation>
    <scope>IDENTIFICATION</scope>
</reference>
<proteinExistence type="predicted"/>
<evidence type="ECO:0000313" key="8">
    <source>
        <dbReference type="Proteomes" id="UP000265140"/>
    </source>
</evidence>
<feature type="domain" description="C2H2-type" evidence="6">
    <location>
        <begin position="15"/>
        <end position="42"/>
    </location>
</feature>
<sequence length="491" mass="55323">MDGLLVSESGGRRTLCCALCGREFADSRGFYSHQVKHRNEALKQKKRTPVLQSTAVVQPMANPNLGVAKQASALQAHQLCHTDVFGVTEKEAKKTSVLPHLKLIVDNKTEIESVALGSMVCPQDTPQIAVTEKDPCFTEADGDAEADGTDDVHVEVISVSASDVSVRDEDESLDELNPDLELLCESDQDEKETTDVLCPIDYISASSERFNCPECFRCFTSASSLHSHKLWHREDGKEKCNSEKDIYKCDVCGFETTHRKTYHNHMRKHDDRKPYKSVLFQLGALQKNSFKCEVCGKCFSRMSALQSHQQQHPKNKPHPCSDCEKTYSNASGLYNHRKSCHTPTPTQDYVPDTKHLGFNPKKTLLGPKVFHCEGCGKGFWSLGAYVQHQQNKSLCTDLEKSKPTRSSYSVTVPPHVRGKVACPICRRKFRHQGIMKSHMRKHENGNHRCELCSKTFRMFSMKKNAYSCPDCGKLFSRAKALKFHMKSHGYE</sequence>
<name>A0AAY5JVE2_ESOLU</name>
<dbReference type="InterPro" id="IPR013087">
    <property type="entry name" value="Znf_C2H2_type"/>
</dbReference>
<dbReference type="Pfam" id="PF12874">
    <property type="entry name" value="zf-met"/>
    <property type="match status" value="1"/>
</dbReference>
<accession>A0AAY5JVE2</accession>
<dbReference type="InterPro" id="IPR036236">
    <property type="entry name" value="Znf_C2H2_sf"/>
</dbReference>
<feature type="domain" description="C2H2-type" evidence="6">
    <location>
        <begin position="290"/>
        <end position="317"/>
    </location>
</feature>
<dbReference type="Pfam" id="PF13894">
    <property type="entry name" value="zf-C2H2_4"/>
    <property type="match status" value="1"/>
</dbReference>
<dbReference type="Ensembl" id="ENSELUT00000098832.1">
    <property type="protein sequence ID" value="ENSELUP00000080254.1"/>
    <property type="gene ID" value="ENSELUG00000044158.1"/>
</dbReference>
<dbReference type="PANTHER" id="PTHR19818">
    <property type="entry name" value="ZINC FINGER PROTEIN ZIC AND GLI"/>
    <property type="match status" value="1"/>
</dbReference>
<feature type="domain" description="C2H2-type" evidence="6">
    <location>
        <begin position="420"/>
        <end position="447"/>
    </location>
</feature>
<feature type="domain" description="C2H2-type" evidence="6">
    <location>
        <begin position="318"/>
        <end position="346"/>
    </location>
</feature>
<dbReference type="GeneTree" id="ENSGT00940000166443"/>
<evidence type="ECO:0000256" key="2">
    <source>
        <dbReference type="ARBA" id="ARBA00022737"/>
    </source>
</evidence>
<dbReference type="GO" id="GO:0000981">
    <property type="term" value="F:DNA-binding transcription factor activity, RNA polymerase II-specific"/>
    <property type="evidence" value="ECO:0007669"/>
    <property type="project" value="TreeGrafter"/>
</dbReference>
<dbReference type="Proteomes" id="UP000265140">
    <property type="component" value="Chromosome 20"/>
</dbReference>
<dbReference type="AlphaFoldDB" id="A0AAY5JVE2"/>
<feature type="domain" description="C2H2-type" evidence="6">
    <location>
        <begin position="466"/>
        <end position="491"/>
    </location>
</feature>
<dbReference type="GO" id="GO:0005634">
    <property type="term" value="C:nucleus"/>
    <property type="evidence" value="ECO:0007669"/>
    <property type="project" value="UniProtKB-ARBA"/>
</dbReference>
<evidence type="ECO:0000256" key="4">
    <source>
        <dbReference type="ARBA" id="ARBA00022833"/>
    </source>
</evidence>
<reference evidence="7" key="3">
    <citation type="submission" date="2025-09" db="UniProtKB">
        <authorList>
            <consortium name="Ensembl"/>
        </authorList>
    </citation>
    <scope>IDENTIFICATION</scope>
</reference>
<evidence type="ECO:0000259" key="6">
    <source>
        <dbReference type="PROSITE" id="PS50157"/>
    </source>
</evidence>
<evidence type="ECO:0000256" key="1">
    <source>
        <dbReference type="ARBA" id="ARBA00022723"/>
    </source>
</evidence>
<dbReference type="GO" id="GO:0045944">
    <property type="term" value="P:positive regulation of transcription by RNA polymerase II"/>
    <property type="evidence" value="ECO:0007669"/>
    <property type="project" value="UniProtKB-ARBA"/>
</dbReference>
<protein>
    <recommendedName>
        <fullName evidence="6">C2H2-type domain-containing protein</fullName>
    </recommendedName>
</protein>
<dbReference type="SMART" id="SM00355">
    <property type="entry name" value="ZnF_C2H2"/>
    <property type="match status" value="8"/>
</dbReference>
<evidence type="ECO:0000313" key="7">
    <source>
        <dbReference type="Ensembl" id="ENSELUP00000080254.1"/>
    </source>
</evidence>
<keyword evidence="2" id="KW-0677">Repeat</keyword>
<organism evidence="7 8">
    <name type="scientific">Esox lucius</name>
    <name type="common">Northern pike</name>
    <dbReference type="NCBI Taxonomy" id="8010"/>
    <lineage>
        <taxon>Eukaryota</taxon>
        <taxon>Metazoa</taxon>
        <taxon>Chordata</taxon>
        <taxon>Craniata</taxon>
        <taxon>Vertebrata</taxon>
        <taxon>Euteleostomi</taxon>
        <taxon>Actinopterygii</taxon>
        <taxon>Neopterygii</taxon>
        <taxon>Teleostei</taxon>
        <taxon>Protacanthopterygii</taxon>
        <taxon>Esociformes</taxon>
        <taxon>Esocidae</taxon>
        <taxon>Esox</taxon>
    </lineage>
</organism>
<keyword evidence="4" id="KW-0862">Zinc</keyword>
<dbReference type="GO" id="GO:0008270">
    <property type="term" value="F:zinc ion binding"/>
    <property type="evidence" value="ECO:0007669"/>
    <property type="project" value="UniProtKB-KW"/>
</dbReference>
<dbReference type="InterPro" id="IPR050329">
    <property type="entry name" value="GLI_C2H2-zinc-finger"/>
</dbReference>
<dbReference type="PROSITE" id="PS00028">
    <property type="entry name" value="ZINC_FINGER_C2H2_1"/>
    <property type="match status" value="6"/>
</dbReference>
<evidence type="ECO:0000256" key="5">
    <source>
        <dbReference type="PROSITE-ProRule" id="PRU00042"/>
    </source>
</evidence>
<dbReference type="SUPFAM" id="SSF57667">
    <property type="entry name" value="beta-beta-alpha zinc fingers"/>
    <property type="match status" value="3"/>
</dbReference>
<evidence type="ECO:0000256" key="3">
    <source>
        <dbReference type="ARBA" id="ARBA00022771"/>
    </source>
</evidence>
<reference evidence="7 8" key="1">
    <citation type="submission" date="2020-02" db="EMBL/GenBank/DDBJ databases">
        <title>Esox lucius (northern pike) genome, fEsoLuc1, primary haplotype.</title>
        <authorList>
            <person name="Myers G."/>
            <person name="Karagic N."/>
            <person name="Meyer A."/>
            <person name="Pippel M."/>
            <person name="Reichard M."/>
            <person name="Winkler S."/>
            <person name="Tracey A."/>
            <person name="Sims Y."/>
            <person name="Howe K."/>
            <person name="Rhie A."/>
            <person name="Formenti G."/>
            <person name="Durbin R."/>
            <person name="Fedrigo O."/>
            <person name="Jarvis E.D."/>
        </authorList>
    </citation>
    <scope>NUCLEOTIDE SEQUENCE [LARGE SCALE GENOMIC DNA]</scope>
</reference>
<feature type="domain" description="C2H2-type" evidence="6">
    <location>
        <begin position="247"/>
        <end position="274"/>
    </location>
</feature>
<keyword evidence="8" id="KW-1185">Reference proteome</keyword>